<feature type="transmembrane region" description="Helical" evidence="1">
    <location>
        <begin position="6"/>
        <end position="29"/>
    </location>
</feature>
<gene>
    <name evidence="2" type="ORF">COX11_00800</name>
</gene>
<evidence type="ECO:0000256" key="1">
    <source>
        <dbReference type="SAM" id="Phobius"/>
    </source>
</evidence>
<reference evidence="2 3" key="1">
    <citation type="submission" date="2017-09" db="EMBL/GenBank/DDBJ databases">
        <title>Depth-based differentiation of microbial function through sediment-hosted aquifers and enrichment of novel symbionts in the deep terrestrial subsurface.</title>
        <authorList>
            <person name="Probst A.J."/>
            <person name="Ladd B."/>
            <person name="Jarett J.K."/>
            <person name="Geller-Mcgrath D.E."/>
            <person name="Sieber C.M."/>
            <person name="Emerson J.B."/>
            <person name="Anantharaman K."/>
            <person name="Thomas B.C."/>
            <person name="Malmstrom R."/>
            <person name="Stieglmeier M."/>
            <person name="Klingl A."/>
            <person name="Woyke T."/>
            <person name="Ryan C.M."/>
            <person name="Banfield J.F."/>
        </authorList>
    </citation>
    <scope>NUCLEOTIDE SEQUENCE [LARGE SCALE GENOMIC DNA]</scope>
    <source>
        <strain evidence="2">CG23_combo_of_CG06-09_8_20_14_all_41_73</strain>
    </source>
</reference>
<protein>
    <submittedName>
        <fullName evidence="2">Uncharacterized protein</fullName>
    </submittedName>
</protein>
<accession>A0A2H0B2A0</accession>
<evidence type="ECO:0000313" key="2">
    <source>
        <dbReference type="EMBL" id="PIP51028.1"/>
    </source>
</evidence>
<name>A0A2H0B2A0_9BACT</name>
<organism evidence="2 3">
    <name type="scientific">Candidatus Berkelbacteria bacterium CG23_combo_of_CG06-09_8_20_14_all_41_73</name>
    <dbReference type="NCBI Taxonomy" id="1974519"/>
    <lineage>
        <taxon>Bacteria</taxon>
        <taxon>Candidatus Berkelbacteria</taxon>
    </lineage>
</organism>
<keyword evidence="1" id="KW-0812">Transmembrane</keyword>
<keyword evidence="1" id="KW-0472">Membrane</keyword>
<sequence length="92" mass="10597">MRILKAILIALAVIVILTNGLILFLRFYWFPRQEAKKTSEEIFLTDDEIQPTSKDITQNPAIFTARFCFIITLPKSSRNSPILSRRQLLISS</sequence>
<keyword evidence="1" id="KW-1133">Transmembrane helix</keyword>
<dbReference type="AlphaFoldDB" id="A0A2H0B2A0"/>
<dbReference type="EMBL" id="PCSO01000032">
    <property type="protein sequence ID" value="PIP51028.1"/>
    <property type="molecule type" value="Genomic_DNA"/>
</dbReference>
<proteinExistence type="predicted"/>
<dbReference type="Proteomes" id="UP000230671">
    <property type="component" value="Unassembled WGS sequence"/>
</dbReference>
<evidence type="ECO:0000313" key="3">
    <source>
        <dbReference type="Proteomes" id="UP000230671"/>
    </source>
</evidence>
<comment type="caution">
    <text evidence="2">The sequence shown here is derived from an EMBL/GenBank/DDBJ whole genome shotgun (WGS) entry which is preliminary data.</text>
</comment>